<feature type="non-terminal residue" evidence="1">
    <location>
        <position position="1"/>
    </location>
</feature>
<keyword evidence="2" id="KW-1185">Reference proteome</keyword>
<dbReference type="Proteomes" id="UP000789702">
    <property type="component" value="Unassembled WGS sequence"/>
</dbReference>
<name>A0ACA9PE55_9GLOM</name>
<evidence type="ECO:0000313" key="1">
    <source>
        <dbReference type="EMBL" id="CAG8701193.1"/>
    </source>
</evidence>
<comment type="caution">
    <text evidence="1">The sequence shown here is derived from an EMBL/GenBank/DDBJ whole genome shotgun (WGS) entry which is preliminary data.</text>
</comment>
<sequence>ARFCTQQLSVKHDYIPGIFNPRIKKQVDVYDQFKLENDQENAQIRYFRN</sequence>
<dbReference type="EMBL" id="CAJVPU010026788">
    <property type="protein sequence ID" value="CAG8701193.1"/>
    <property type="molecule type" value="Genomic_DNA"/>
</dbReference>
<gene>
    <name evidence="1" type="ORF">DHETER_LOCUS11763</name>
</gene>
<proteinExistence type="predicted"/>
<organism evidence="1 2">
    <name type="scientific">Dentiscutata heterogama</name>
    <dbReference type="NCBI Taxonomy" id="1316150"/>
    <lineage>
        <taxon>Eukaryota</taxon>
        <taxon>Fungi</taxon>
        <taxon>Fungi incertae sedis</taxon>
        <taxon>Mucoromycota</taxon>
        <taxon>Glomeromycotina</taxon>
        <taxon>Glomeromycetes</taxon>
        <taxon>Diversisporales</taxon>
        <taxon>Gigasporaceae</taxon>
        <taxon>Dentiscutata</taxon>
    </lineage>
</organism>
<accession>A0ACA9PE55</accession>
<reference evidence="1" key="1">
    <citation type="submission" date="2021-06" db="EMBL/GenBank/DDBJ databases">
        <authorList>
            <person name="Kallberg Y."/>
            <person name="Tangrot J."/>
            <person name="Rosling A."/>
        </authorList>
    </citation>
    <scope>NUCLEOTIDE SEQUENCE</scope>
    <source>
        <strain evidence="1">IL203A</strain>
    </source>
</reference>
<evidence type="ECO:0000313" key="2">
    <source>
        <dbReference type="Proteomes" id="UP000789702"/>
    </source>
</evidence>
<protein>
    <submittedName>
        <fullName evidence="1">3130_t:CDS:1</fullName>
    </submittedName>
</protein>